<proteinExistence type="predicted"/>
<evidence type="ECO:0000313" key="2">
    <source>
        <dbReference type="Proteomes" id="UP000324222"/>
    </source>
</evidence>
<keyword evidence="2" id="KW-1185">Reference proteome</keyword>
<dbReference type="EMBL" id="VSRR010004349">
    <property type="protein sequence ID" value="MPC39386.1"/>
    <property type="molecule type" value="Genomic_DNA"/>
</dbReference>
<reference evidence="1 2" key="1">
    <citation type="submission" date="2019-05" db="EMBL/GenBank/DDBJ databases">
        <title>Another draft genome of Portunus trituberculatus and its Hox gene families provides insights of decapod evolution.</title>
        <authorList>
            <person name="Jeong J.-H."/>
            <person name="Song I."/>
            <person name="Kim S."/>
            <person name="Choi T."/>
            <person name="Kim D."/>
            <person name="Ryu S."/>
            <person name="Kim W."/>
        </authorList>
    </citation>
    <scope>NUCLEOTIDE SEQUENCE [LARGE SCALE GENOMIC DNA]</scope>
    <source>
        <tissue evidence="1">Muscle</tissue>
    </source>
</reference>
<evidence type="ECO:0000313" key="1">
    <source>
        <dbReference type="EMBL" id="MPC39386.1"/>
    </source>
</evidence>
<gene>
    <name evidence="1" type="ORF">E2C01_032921</name>
</gene>
<organism evidence="1 2">
    <name type="scientific">Portunus trituberculatus</name>
    <name type="common">Swimming crab</name>
    <name type="synonym">Neptunus trituberculatus</name>
    <dbReference type="NCBI Taxonomy" id="210409"/>
    <lineage>
        <taxon>Eukaryota</taxon>
        <taxon>Metazoa</taxon>
        <taxon>Ecdysozoa</taxon>
        <taxon>Arthropoda</taxon>
        <taxon>Crustacea</taxon>
        <taxon>Multicrustacea</taxon>
        <taxon>Malacostraca</taxon>
        <taxon>Eumalacostraca</taxon>
        <taxon>Eucarida</taxon>
        <taxon>Decapoda</taxon>
        <taxon>Pleocyemata</taxon>
        <taxon>Brachyura</taxon>
        <taxon>Eubrachyura</taxon>
        <taxon>Portunoidea</taxon>
        <taxon>Portunidae</taxon>
        <taxon>Portuninae</taxon>
        <taxon>Portunus</taxon>
    </lineage>
</organism>
<comment type="caution">
    <text evidence="1">The sequence shown here is derived from an EMBL/GenBank/DDBJ whole genome shotgun (WGS) entry which is preliminary data.</text>
</comment>
<dbReference type="AlphaFoldDB" id="A0A5B7F209"/>
<sequence>MVVVVFRVINETPFHLTSRLPAEYQQNTPGNLCNFYYGLSRSSEGQNFELLKDAFLDPRDSDGEALGTPLGFVHCHYNAIQIT</sequence>
<protein>
    <submittedName>
        <fullName evidence="1">Uncharacterized protein</fullName>
    </submittedName>
</protein>
<dbReference type="Proteomes" id="UP000324222">
    <property type="component" value="Unassembled WGS sequence"/>
</dbReference>
<name>A0A5B7F209_PORTR</name>
<accession>A0A5B7F209</accession>